<dbReference type="Proteomes" id="UP000324800">
    <property type="component" value="Unassembled WGS sequence"/>
</dbReference>
<comment type="caution">
    <text evidence="2">The sequence shown here is derived from an EMBL/GenBank/DDBJ whole genome shotgun (WGS) entry which is preliminary data.</text>
</comment>
<sequence length="289" mass="32103">MTVIGIYCLIVSILLLITVTITVIKLKGAVEGGYIKILIGTSSLTMLLLGVFVGIFLIVMINYNEKKDTNFTLNGERNENLSSVLSHQQQVQIQANSYDLASIIKQQKGLFIAISIVGFAVSLAGLFGIFVTCCGKKHKLLTTISIIVSVVIALLFLALIIISLIVRATILSNIDKMCDKTDQAQLECTARQIILMYNRCNNIQDTTKQAKCILETNQKKLLQLYKDAASGWIYLAVCTCLFLFLFLGFESTLTIVQRARNKKDFPEIKEGSLTEFAHSKRSRSEPDSF</sequence>
<evidence type="ECO:0008006" key="4">
    <source>
        <dbReference type="Google" id="ProtNLM"/>
    </source>
</evidence>
<protein>
    <recommendedName>
        <fullName evidence="4">Tetraspanin family protein</fullName>
    </recommendedName>
</protein>
<feature type="transmembrane region" description="Helical" evidence="1">
    <location>
        <begin position="140"/>
        <end position="166"/>
    </location>
</feature>
<feature type="transmembrane region" description="Helical" evidence="1">
    <location>
        <begin position="6"/>
        <end position="26"/>
    </location>
</feature>
<name>A0A5J4X0W2_9EUKA</name>
<evidence type="ECO:0000313" key="2">
    <source>
        <dbReference type="EMBL" id="KAA6400831.1"/>
    </source>
</evidence>
<accession>A0A5J4X0W2</accession>
<feature type="transmembrane region" description="Helical" evidence="1">
    <location>
        <begin position="232"/>
        <end position="256"/>
    </location>
</feature>
<keyword evidence="1" id="KW-1133">Transmembrane helix</keyword>
<dbReference type="AlphaFoldDB" id="A0A5J4X0W2"/>
<reference evidence="2 3" key="1">
    <citation type="submission" date="2019-03" db="EMBL/GenBank/DDBJ databases">
        <title>Single cell metagenomics reveals metabolic interactions within the superorganism composed of flagellate Streblomastix strix and complex community of Bacteroidetes bacteria on its surface.</title>
        <authorList>
            <person name="Treitli S.C."/>
            <person name="Kolisko M."/>
            <person name="Husnik F."/>
            <person name="Keeling P."/>
            <person name="Hampl V."/>
        </authorList>
    </citation>
    <scope>NUCLEOTIDE SEQUENCE [LARGE SCALE GENOMIC DNA]</scope>
    <source>
        <strain evidence="2">ST1C</strain>
    </source>
</reference>
<feature type="transmembrane region" description="Helical" evidence="1">
    <location>
        <begin position="110"/>
        <end position="133"/>
    </location>
</feature>
<evidence type="ECO:0000313" key="3">
    <source>
        <dbReference type="Proteomes" id="UP000324800"/>
    </source>
</evidence>
<keyword evidence="1" id="KW-0812">Transmembrane</keyword>
<feature type="transmembrane region" description="Helical" evidence="1">
    <location>
        <begin position="38"/>
        <end position="61"/>
    </location>
</feature>
<organism evidence="2 3">
    <name type="scientific">Streblomastix strix</name>
    <dbReference type="NCBI Taxonomy" id="222440"/>
    <lineage>
        <taxon>Eukaryota</taxon>
        <taxon>Metamonada</taxon>
        <taxon>Preaxostyla</taxon>
        <taxon>Oxymonadida</taxon>
        <taxon>Streblomastigidae</taxon>
        <taxon>Streblomastix</taxon>
    </lineage>
</organism>
<keyword evidence="1" id="KW-0472">Membrane</keyword>
<dbReference type="EMBL" id="SNRW01000492">
    <property type="protein sequence ID" value="KAA6400831.1"/>
    <property type="molecule type" value="Genomic_DNA"/>
</dbReference>
<proteinExistence type="predicted"/>
<gene>
    <name evidence="2" type="ORF">EZS28_003638</name>
</gene>
<evidence type="ECO:0000256" key="1">
    <source>
        <dbReference type="SAM" id="Phobius"/>
    </source>
</evidence>